<evidence type="ECO:0000313" key="4">
    <source>
        <dbReference type="EMBL" id="AFL79864.1"/>
    </source>
</evidence>
<dbReference type="AlphaFoldDB" id="I3YS96"/>
<evidence type="ECO:0000256" key="2">
    <source>
        <dbReference type="ARBA" id="ARBA00022679"/>
    </source>
</evidence>
<accession>I3YS96</accession>
<dbReference type="Proteomes" id="UP000006049">
    <property type="component" value="Chromosome"/>
</dbReference>
<evidence type="ECO:0000256" key="1">
    <source>
        <dbReference type="ARBA" id="ARBA00022603"/>
    </source>
</evidence>
<dbReference type="PATRIC" id="fig|746697.3.peg.348"/>
<dbReference type="SUPFAM" id="SSF53335">
    <property type="entry name" value="S-adenosyl-L-methionine-dependent methyltransferases"/>
    <property type="match status" value="1"/>
</dbReference>
<proteinExistence type="predicted"/>
<organism evidence="4 5">
    <name type="scientific">Aequorivita sublithincola (strain DSM 14238 / LMG 21431 / ACAM 643 / 9-3)</name>
    <dbReference type="NCBI Taxonomy" id="746697"/>
    <lineage>
        <taxon>Bacteria</taxon>
        <taxon>Pseudomonadati</taxon>
        <taxon>Bacteroidota</taxon>
        <taxon>Flavobacteriia</taxon>
        <taxon>Flavobacteriales</taxon>
        <taxon>Flavobacteriaceae</taxon>
        <taxon>Aequorivita</taxon>
    </lineage>
</organism>
<keyword evidence="2 4" id="KW-0808">Transferase</keyword>
<dbReference type="OrthoDB" id="9789123at2"/>
<dbReference type="InterPro" id="IPR041698">
    <property type="entry name" value="Methyltransf_25"/>
</dbReference>
<feature type="domain" description="Methyltransferase" evidence="3">
    <location>
        <begin position="46"/>
        <end position="138"/>
    </location>
</feature>
<reference evidence="4 5" key="1">
    <citation type="submission" date="2012-06" db="EMBL/GenBank/DDBJ databases">
        <title>The complete genome of Aequorivita sublithincola DSM 14238.</title>
        <authorList>
            <consortium name="US DOE Joint Genome Institute (JGI-PGF)"/>
            <person name="Lucas S."/>
            <person name="Copeland A."/>
            <person name="Lapidus A."/>
            <person name="Goodwin L."/>
            <person name="Pitluck S."/>
            <person name="Peters L."/>
            <person name="Munk A.C.C."/>
            <person name="Kyrpides N."/>
            <person name="Mavromatis K."/>
            <person name="Pagani I."/>
            <person name="Ivanova N."/>
            <person name="Ovchinnikova G."/>
            <person name="Zeytun A."/>
            <person name="Detter J.C."/>
            <person name="Han C."/>
            <person name="Land M."/>
            <person name="Hauser L."/>
            <person name="Markowitz V."/>
            <person name="Cheng J.-F."/>
            <person name="Hugenholtz P."/>
            <person name="Woyke T."/>
            <person name="Wu D."/>
            <person name="Tindall B."/>
            <person name="Faehnrich R."/>
            <person name="Brambilla E."/>
            <person name="Klenk H.-P."/>
            <person name="Eisen J.A."/>
        </authorList>
    </citation>
    <scope>NUCLEOTIDE SEQUENCE [LARGE SCALE GENOMIC DNA]</scope>
    <source>
        <strain evidence="5">DSM 14238 / LMG 21431 / ACAM 643 / 9-3</strain>
    </source>
</reference>
<evidence type="ECO:0000313" key="5">
    <source>
        <dbReference type="Proteomes" id="UP000006049"/>
    </source>
</evidence>
<evidence type="ECO:0000259" key="3">
    <source>
        <dbReference type="Pfam" id="PF13649"/>
    </source>
</evidence>
<dbReference type="HOGENOM" id="CLU_060397_0_1_10"/>
<protein>
    <submittedName>
        <fullName evidence="4">Methyltransferase family protein</fullName>
    </submittedName>
</protein>
<dbReference type="eggNOG" id="COG0500">
    <property type="taxonomic scope" value="Bacteria"/>
</dbReference>
<dbReference type="KEGG" id="asl:Aeqsu_0350"/>
<dbReference type="EMBL" id="CP003280">
    <property type="protein sequence ID" value="AFL79864.1"/>
    <property type="molecule type" value="Genomic_DNA"/>
</dbReference>
<name>I3YS96_AEQSU</name>
<dbReference type="CDD" id="cd02440">
    <property type="entry name" value="AdoMet_MTases"/>
    <property type="match status" value="1"/>
</dbReference>
<dbReference type="PANTHER" id="PTHR43861:SF1">
    <property type="entry name" value="TRANS-ACONITATE 2-METHYLTRANSFERASE"/>
    <property type="match status" value="1"/>
</dbReference>
<sequence length="210" mass="23794">MDKYQETFNTWNKIAEAYQDRFMNLDLYNETYDAFLDLLNKKNATVLDLGCGPGNITKYLLSKNAALKIKGIDISENMVELARKNNPLAAFEVLDSREIDSLTEKFDAIVCGFCIPYLSQSDCVKLIADCKNSLNKAGVLYLSFVAGDYKNSGFISGSSGDKVYFQYHNLDNLKKELKANSFETKEIFLKKYTKADGVEEKHTIILLKKQ</sequence>
<dbReference type="GO" id="GO:0032259">
    <property type="term" value="P:methylation"/>
    <property type="evidence" value="ECO:0007669"/>
    <property type="project" value="UniProtKB-KW"/>
</dbReference>
<keyword evidence="1 4" id="KW-0489">Methyltransferase</keyword>
<dbReference type="InterPro" id="IPR029063">
    <property type="entry name" value="SAM-dependent_MTases_sf"/>
</dbReference>
<dbReference type="Gene3D" id="3.40.50.150">
    <property type="entry name" value="Vaccinia Virus protein VP39"/>
    <property type="match status" value="1"/>
</dbReference>
<dbReference type="GO" id="GO:0008168">
    <property type="term" value="F:methyltransferase activity"/>
    <property type="evidence" value="ECO:0007669"/>
    <property type="project" value="UniProtKB-KW"/>
</dbReference>
<dbReference type="RefSeq" id="WP_014781122.1">
    <property type="nucleotide sequence ID" value="NC_018013.1"/>
</dbReference>
<keyword evidence="5" id="KW-1185">Reference proteome</keyword>
<dbReference type="PANTHER" id="PTHR43861">
    <property type="entry name" value="TRANS-ACONITATE 2-METHYLTRANSFERASE-RELATED"/>
    <property type="match status" value="1"/>
</dbReference>
<dbReference type="STRING" id="746697.Aeqsu_0350"/>
<dbReference type="Pfam" id="PF13649">
    <property type="entry name" value="Methyltransf_25"/>
    <property type="match status" value="1"/>
</dbReference>
<gene>
    <name evidence="4" type="ordered locus">Aeqsu_0350</name>
</gene>